<feature type="domain" description="OmpA-like" evidence="7">
    <location>
        <begin position="141"/>
        <end position="253"/>
    </location>
</feature>
<evidence type="ECO:0000256" key="2">
    <source>
        <dbReference type="ARBA" id="ARBA00023136"/>
    </source>
</evidence>
<dbReference type="PROSITE" id="PS51123">
    <property type="entry name" value="OMPA_2"/>
    <property type="match status" value="1"/>
</dbReference>
<dbReference type="InterPro" id="IPR006664">
    <property type="entry name" value="OMP_bac"/>
</dbReference>
<evidence type="ECO:0000313" key="9">
    <source>
        <dbReference type="Proteomes" id="UP000199514"/>
    </source>
</evidence>
<feature type="compositionally biased region" description="Pro residues" evidence="5">
    <location>
        <begin position="98"/>
        <end position="114"/>
    </location>
</feature>
<dbReference type="InterPro" id="IPR006665">
    <property type="entry name" value="OmpA-like"/>
</dbReference>
<reference evidence="8 9" key="1">
    <citation type="submission" date="2016-10" db="EMBL/GenBank/DDBJ databases">
        <authorList>
            <person name="de Groot N.N."/>
        </authorList>
    </citation>
    <scope>NUCLEOTIDE SEQUENCE [LARGE SCALE GENOMIC DNA]</scope>
    <source>
        <strain evidence="8 9">DSM 6793</strain>
    </source>
</reference>
<dbReference type="CDD" id="cd07185">
    <property type="entry name" value="OmpA_C-like"/>
    <property type="match status" value="1"/>
</dbReference>
<dbReference type="SUPFAM" id="SSF103088">
    <property type="entry name" value="OmpA-like"/>
    <property type="match status" value="1"/>
</dbReference>
<dbReference type="STRING" id="927664.SAMN05421780_106214"/>
<keyword evidence="3" id="KW-0998">Cell outer membrane</keyword>
<keyword evidence="2 4" id="KW-0472">Membrane</keyword>
<dbReference type="PANTHER" id="PTHR30329">
    <property type="entry name" value="STATOR ELEMENT OF FLAGELLAR MOTOR COMPLEX"/>
    <property type="match status" value="1"/>
</dbReference>
<keyword evidence="6" id="KW-0732">Signal</keyword>
<evidence type="ECO:0000259" key="7">
    <source>
        <dbReference type="PROSITE" id="PS51123"/>
    </source>
</evidence>
<protein>
    <submittedName>
        <fullName evidence="8">Outer membrane protein OmpA</fullName>
    </submittedName>
</protein>
<dbReference type="AlphaFoldDB" id="A0A1I1K9L5"/>
<dbReference type="Gene3D" id="3.30.1330.60">
    <property type="entry name" value="OmpA-like domain"/>
    <property type="match status" value="1"/>
</dbReference>
<dbReference type="InterPro" id="IPR050330">
    <property type="entry name" value="Bact_OuterMem_StrucFunc"/>
</dbReference>
<evidence type="ECO:0000313" key="8">
    <source>
        <dbReference type="EMBL" id="SFC54813.1"/>
    </source>
</evidence>
<feature type="signal peptide" evidence="6">
    <location>
        <begin position="1"/>
        <end position="28"/>
    </location>
</feature>
<evidence type="ECO:0000256" key="6">
    <source>
        <dbReference type="SAM" id="SignalP"/>
    </source>
</evidence>
<name>A0A1I1K9L5_9BACT</name>
<evidence type="ECO:0000256" key="3">
    <source>
        <dbReference type="ARBA" id="ARBA00023237"/>
    </source>
</evidence>
<keyword evidence="9" id="KW-1185">Reference proteome</keyword>
<dbReference type="OrthoDB" id="9782229at2"/>
<accession>A0A1I1K9L5</accession>
<evidence type="ECO:0000256" key="1">
    <source>
        <dbReference type="ARBA" id="ARBA00004442"/>
    </source>
</evidence>
<dbReference type="EMBL" id="FOLE01000006">
    <property type="protein sequence ID" value="SFC54813.1"/>
    <property type="molecule type" value="Genomic_DNA"/>
</dbReference>
<feature type="region of interest" description="Disordered" evidence="5">
    <location>
        <begin position="68"/>
        <end position="133"/>
    </location>
</feature>
<dbReference type="Proteomes" id="UP000199514">
    <property type="component" value="Unassembled WGS sequence"/>
</dbReference>
<proteinExistence type="predicted"/>
<dbReference type="PRINTS" id="PR01021">
    <property type="entry name" value="OMPADOMAIN"/>
</dbReference>
<feature type="chain" id="PRO_5011755789" evidence="6">
    <location>
        <begin position="29"/>
        <end position="253"/>
    </location>
</feature>
<dbReference type="GO" id="GO:0009279">
    <property type="term" value="C:cell outer membrane"/>
    <property type="evidence" value="ECO:0007669"/>
    <property type="project" value="UniProtKB-SubCell"/>
</dbReference>
<comment type="subcellular location">
    <subcellularLocation>
        <location evidence="1">Cell outer membrane</location>
    </subcellularLocation>
</comment>
<evidence type="ECO:0000256" key="4">
    <source>
        <dbReference type="PROSITE-ProRule" id="PRU00473"/>
    </source>
</evidence>
<sequence length="253" mass="27983">MLKYYIHAKGIILLCSLILLLTNTSCNTYHYGAKTRGWSFVYRLNPLVKNGTNCHKMAAYGGKAKRKKVKGYEPPGGMKSLAGSPPIFNASSNSNPLPQTPPPVVTQQPNPTPVPEERIDKSIPPPDPTLTKDQVKNYKKLGLKPKVVLQPVYFETNSGVVDVTQTAQFSDAMQYGLDGYIILVEGHTDDVGTEESNDKLSQKRVDEVQNELTIVGVPADRIQTVGYGERQPIVPNTSAANRKKNRRVQFLIF</sequence>
<organism evidence="8 9">
    <name type="scientific">Flexibacter flexilis DSM 6793</name>
    <dbReference type="NCBI Taxonomy" id="927664"/>
    <lineage>
        <taxon>Bacteria</taxon>
        <taxon>Pseudomonadati</taxon>
        <taxon>Bacteroidota</taxon>
        <taxon>Cytophagia</taxon>
        <taxon>Cytophagales</taxon>
        <taxon>Flexibacteraceae</taxon>
        <taxon>Flexibacter</taxon>
    </lineage>
</organism>
<dbReference type="PANTHER" id="PTHR30329:SF21">
    <property type="entry name" value="LIPOPROTEIN YIAD-RELATED"/>
    <property type="match status" value="1"/>
</dbReference>
<dbReference type="PRINTS" id="PR01023">
    <property type="entry name" value="NAFLGMOTY"/>
</dbReference>
<gene>
    <name evidence="8" type="ORF">SAMN05421780_106214</name>
</gene>
<dbReference type="InterPro" id="IPR036737">
    <property type="entry name" value="OmpA-like_sf"/>
</dbReference>
<evidence type="ECO:0000256" key="5">
    <source>
        <dbReference type="SAM" id="MobiDB-lite"/>
    </source>
</evidence>
<dbReference type="Pfam" id="PF00691">
    <property type="entry name" value="OmpA"/>
    <property type="match status" value="1"/>
</dbReference>